<dbReference type="EMBL" id="JAWJWF010000004">
    <property type="protein sequence ID" value="KAK6633362.1"/>
    <property type="molecule type" value="Genomic_DNA"/>
</dbReference>
<reference evidence="1 2" key="1">
    <citation type="submission" date="2023-09" db="EMBL/GenBank/DDBJ databases">
        <title>Genomes of two closely related lineages of the louse Polyplax serrata with different host specificities.</title>
        <authorList>
            <person name="Martinu J."/>
            <person name="Tarabai H."/>
            <person name="Stefka J."/>
            <person name="Hypsa V."/>
        </authorList>
    </citation>
    <scope>NUCLEOTIDE SEQUENCE [LARGE SCALE GENOMIC DNA]</scope>
    <source>
        <strain evidence="1">98ZLc_SE</strain>
    </source>
</reference>
<keyword evidence="2" id="KW-1185">Reference proteome</keyword>
<sequence length="132" mass="15104">MIKTKLNDSREVKIGAKTRISRVDVSSVNLKVIVVNKLIIPGSRAVPSENPSGARYNKFWFYLSRRVRDRCCHESFIKKTAGKTNGQSFKGASIFYSNDGWSNQVGNISRERNVPEGFRMENHYIIRHSINQ</sequence>
<name>A0ABR1B1H3_POLSC</name>
<protein>
    <submittedName>
        <fullName evidence="1">Uncharacterized protein</fullName>
    </submittedName>
</protein>
<accession>A0ABR1B1H3</accession>
<dbReference type="Proteomes" id="UP001359485">
    <property type="component" value="Unassembled WGS sequence"/>
</dbReference>
<gene>
    <name evidence="1" type="ORF">RUM44_003964</name>
</gene>
<evidence type="ECO:0000313" key="1">
    <source>
        <dbReference type="EMBL" id="KAK6633362.1"/>
    </source>
</evidence>
<comment type="caution">
    <text evidence="1">The sequence shown here is derived from an EMBL/GenBank/DDBJ whole genome shotgun (WGS) entry which is preliminary data.</text>
</comment>
<proteinExistence type="predicted"/>
<evidence type="ECO:0000313" key="2">
    <source>
        <dbReference type="Proteomes" id="UP001359485"/>
    </source>
</evidence>
<organism evidence="1 2">
    <name type="scientific">Polyplax serrata</name>
    <name type="common">Common mouse louse</name>
    <dbReference type="NCBI Taxonomy" id="468196"/>
    <lineage>
        <taxon>Eukaryota</taxon>
        <taxon>Metazoa</taxon>
        <taxon>Ecdysozoa</taxon>
        <taxon>Arthropoda</taxon>
        <taxon>Hexapoda</taxon>
        <taxon>Insecta</taxon>
        <taxon>Pterygota</taxon>
        <taxon>Neoptera</taxon>
        <taxon>Paraneoptera</taxon>
        <taxon>Psocodea</taxon>
        <taxon>Troctomorpha</taxon>
        <taxon>Phthiraptera</taxon>
        <taxon>Anoplura</taxon>
        <taxon>Polyplacidae</taxon>
        <taxon>Polyplax</taxon>
    </lineage>
</organism>